<evidence type="ECO:0000313" key="5">
    <source>
        <dbReference type="Proteomes" id="UP000252189"/>
    </source>
</evidence>
<organism evidence="4 5">
    <name type="scientific">Haloplanus salinus</name>
    <dbReference type="NCBI Taxonomy" id="1126245"/>
    <lineage>
        <taxon>Archaea</taxon>
        <taxon>Methanobacteriati</taxon>
        <taxon>Methanobacteriota</taxon>
        <taxon>Stenosarchaea group</taxon>
        <taxon>Halobacteria</taxon>
        <taxon>Halobacteriales</taxon>
        <taxon>Haloferacaceae</taxon>
        <taxon>Haloplanus</taxon>
    </lineage>
</organism>
<reference evidence="4 5" key="1">
    <citation type="submission" date="2018-07" db="EMBL/GenBank/DDBJ databases">
        <title>Genome sequences of Haloplanus salinus JCM 18368T.</title>
        <authorList>
            <person name="Kim Y.B."/>
            <person name="Roh S.W."/>
        </authorList>
    </citation>
    <scope>NUCLEOTIDE SEQUENCE [LARGE SCALE GENOMIC DNA]</scope>
    <source>
        <strain evidence="4 5">JCM 18368</strain>
    </source>
</reference>
<dbReference type="AlphaFoldDB" id="A0A368NB58"/>
<protein>
    <submittedName>
        <fullName evidence="4">Helix-turn-helix domain-containing protein</fullName>
    </submittedName>
</protein>
<dbReference type="Proteomes" id="UP000252189">
    <property type="component" value="Unassembled WGS sequence"/>
</dbReference>
<keyword evidence="1" id="KW-0805">Transcription regulation</keyword>
<dbReference type="PANTHER" id="PTHR34236:SF1">
    <property type="entry name" value="DIMETHYL SULFOXIDE REDUCTASE TRANSCRIPTIONAL ACTIVATOR"/>
    <property type="match status" value="1"/>
</dbReference>
<evidence type="ECO:0000313" key="4">
    <source>
        <dbReference type="EMBL" id="RCU47253.1"/>
    </source>
</evidence>
<dbReference type="InterPro" id="IPR007050">
    <property type="entry name" value="HTH_bacterioopsin"/>
</dbReference>
<dbReference type="Pfam" id="PF04967">
    <property type="entry name" value="HTH_10"/>
    <property type="match status" value="1"/>
</dbReference>
<dbReference type="OrthoDB" id="194721at2157"/>
<keyword evidence="2" id="KW-0804">Transcription</keyword>
<feature type="domain" description="HTH bat-type" evidence="3">
    <location>
        <begin position="159"/>
        <end position="204"/>
    </location>
</feature>
<sequence length="220" mass="24304">MGVIVDVRIPTHRFEFGRRFPVRDGDRTEIERVDSAGGDGGAVFSFSEPPGDRPAGGFDDPFAGVEGCRLEALGEFDGRTLYVVSWAPTADPFFGLLDDYDGTVRRGAGTADAWTFETRFPSQDAFASFESACAEAGLDAKVERVYNPTKRGIGARYGLTPRQRRTLELAVERGYYDIPRRCTTIELADELGISDQAVTERLRRGIVTFVTNALLFEEDK</sequence>
<proteinExistence type="predicted"/>
<evidence type="ECO:0000259" key="3">
    <source>
        <dbReference type="Pfam" id="PF04967"/>
    </source>
</evidence>
<dbReference type="EMBL" id="QPHM01000001">
    <property type="protein sequence ID" value="RCU47253.1"/>
    <property type="molecule type" value="Genomic_DNA"/>
</dbReference>
<name>A0A368NB58_9EURY</name>
<gene>
    <name evidence="4" type="ORF">DU504_08035</name>
</gene>
<keyword evidence="5" id="KW-1185">Reference proteome</keyword>
<evidence type="ECO:0000256" key="2">
    <source>
        <dbReference type="ARBA" id="ARBA00023163"/>
    </source>
</evidence>
<comment type="caution">
    <text evidence="4">The sequence shown here is derived from an EMBL/GenBank/DDBJ whole genome shotgun (WGS) entry which is preliminary data.</text>
</comment>
<evidence type="ECO:0000256" key="1">
    <source>
        <dbReference type="ARBA" id="ARBA00023015"/>
    </source>
</evidence>
<accession>A0A368NB58</accession>
<dbReference type="RefSeq" id="WP_114448800.1">
    <property type="nucleotide sequence ID" value="NZ_QPHM01000001.1"/>
</dbReference>
<dbReference type="PANTHER" id="PTHR34236">
    <property type="entry name" value="DIMETHYL SULFOXIDE REDUCTASE TRANSCRIPTIONAL ACTIVATOR"/>
    <property type="match status" value="1"/>
</dbReference>